<organism evidence="1 2">
    <name type="scientific">Haloferax gibbonsii (strain ATCC 33959 / DSM 4427 / JCM 8863 / NBRC 102184 / NCIMB 2188 / Ma 2.38)</name>
    <dbReference type="NCBI Taxonomy" id="1227459"/>
    <lineage>
        <taxon>Archaea</taxon>
        <taxon>Methanobacteriati</taxon>
        <taxon>Methanobacteriota</taxon>
        <taxon>Stenosarchaea group</taxon>
        <taxon>Halobacteria</taxon>
        <taxon>Halobacteriales</taxon>
        <taxon>Haloferacaceae</taxon>
        <taxon>Haloferax</taxon>
    </lineage>
</organism>
<name>M0H8P2_HALGM</name>
<protein>
    <submittedName>
        <fullName evidence="1">Uncharacterized protein</fullName>
    </submittedName>
</protein>
<proteinExistence type="predicted"/>
<evidence type="ECO:0000313" key="2">
    <source>
        <dbReference type="Proteomes" id="UP000011571"/>
    </source>
</evidence>
<evidence type="ECO:0000313" key="1">
    <source>
        <dbReference type="EMBL" id="ELZ80168.1"/>
    </source>
</evidence>
<keyword evidence="2" id="KW-1185">Reference proteome</keyword>
<reference evidence="1 2" key="1">
    <citation type="journal article" date="2014" name="PLoS Genet.">
        <title>Phylogenetically driven sequencing of extremely halophilic archaea reveals strategies for static and dynamic osmo-response.</title>
        <authorList>
            <person name="Becker E.A."/>
            <person name="Seitzer P.M."/>
            <person name="Tritt A."/>
            <person name="Larsen D."/>
            <person name="Krusor M."/>
            <person name="Yao A.I."/>
            <person name="Wu D."/>
            <person name="Madern D."/>
            <person name="Eisen J.A."/>
            <person name="Darling A.E."/>
            <person name="Facciotti M.T."/>
        </authorList>
    </citation>
    <scope>NUCLEOTIDE SEQUENCE [LARGE SCALE GENOMIC DNA]</scope>
    <source>
        <strain evidence="2">ATCC 33959 / DSM 4427 / JCM 8863 / NBRC 102184 / NCIMB 2188 / Ma 2.38</strain>
    </source>
</reference>
<dbReference type="RefSeq" id="WP_004975557.1">
    <property type="nucleotide sequence ID" value="NZ_AOLJ01000017.1"/>
</dbReference>
<dbReference type="EMBL" id="AOLJ01000017">
    <property type="protein sequence ID" value="ELZ80168.1"/>
    <property type="molecule type" value="Genomic_DNA"/>
</dbReference>
<sequence>MTENPFVDSEEAEENIQEFIEQHGTEGLFVLYFRQFLFRFIMQELKSDDDEVSDIGTQLHLSTNGDQLLKNQREAMLERCEYWARDLVEYLKSDDVVSEVIESGDLQRLEDEDVEERVEEAIDDKFGEWETQLEEFLEELE</sequence>
<dbReference type="Proteomes" id="UP000011571">
    <property type="component" value="Unassembled WGS sequence"/>
</dbReference>
<accession>M0H8P2</accession>
<dbReference type="AlphaFoldDB" id="M0H8P2"/>
<dbReference type="PATRIC" id="fig|1227459.3.peg.2188"/>
<gene>
    <name evidence="1" type="ORF">C454_11171</name>
</gene>
<comment type="caution">
    <text evidence="1">The sequence shown here is derived from an EMBL/GenBank/DDBJ whole genome shotgun (WGS) entry which is preliminary data.</text>
</comment>